<reference evidence="2 3" key="1">
    <citation type="submission" date="2020-07" db="EMBL/GenBank/DDBJ databases">
        <authorList>
            <person name="Pothier F. J."/>
        </authorList>
    </citation>
    <scope>NUCLEOTIDE SEQUENCE [LARGE SCALE GENOMIC DNA]</scope>
    <source>
        <strain evidence="2 3">CFBP 498</strain>
    </source>
</reference>
<gene>
    <name evidence="2" type="ORF">CFBP498_44000</name>
</gene>
<accession>A0A6V7F942</accession>
<name>A0A6V7F942_9XANT</name>
<dbReference type="EMBL" id="LR828257">
    <property type="protein sequence ID" value="CAD0359998.1"/>
    <property type="molecule type" value="Genomic_DNA"/>
</dbReference>
<sequence length="42" mass="4567">MPTPGRQAGVLPGTNDQVVENSDVEERQRLLQTLGSGFPEGW</sequence>
<keyword evidence="3" id="KW-1185">Reference proteome</keyword>
<organism evidence="2 3">
    <name type="scientific">Xanthomonas hortorum pv. vitians</name>
    <dbReference type="NCBI Taxonomy" id="83224"/>
    <lineage>
        <taxon>Bacteria</taxon>
        <taxon>Pseudomonadati</taxon>
        <taxon>Pseudomonadota</taxon>
        <taxon>Gammaproteobacteria</taxon>
        <taxon>Lysobacterales</taxon>
        <taxon>Lysobacteraceae</taxon>
        <taxon>Xanthomonas</taxon>
    </lineage>
</organism>
<evidence type="ECO:0000256" key="1">
    <source>
        <dbReference type="SAM" id="MobiDB-lite"/>
    </source>
</evidence>
<dbReference type="EMBL" id="LR828257">
    <property type="protein sequence ID" value="CAD0359993.1"/>
    <property type="molecule type" value="Genomic_DNA"/>
</dbReference>
<dbReference type="AlphaFoldDB" id="A0A6V7F942"/>
<protein>
    <submittedName>
        <fullName evidence="2">Uncharacterized protein</fullName>
    </submittedName>
</protein>
<dbReference type="Proteomes" id="UP000515406">
    <property type="component" value="Chromosome"/>
</dbReference>
<evidence type="ECO:0000313" key="3">
    <source>
        <dbReference type="Proteomes" id="UP000515406"/>
    </source>
</evidence>
<evidence type="ECO:0000313" key="2">
    <source>
        <dbReference type="EMBL" id="CAD0359998.1"/>
    </source>
</evidence>
<feature type="region of interest" description="Disordered" evidence="1">
    <location>
        <begin position="1"/>
        <end position="22"/>
    </location>
</feature>
<proteinExistence type="predicted"/>